<dbReference type="InterPro" id="IPR001537">
    <property type="entry name" value="SpoU_MeTrfase"/>
</dbReference>
<dbReference type="EMBL" id="WUTW01000006">
    <property type="protein sequence ID" value="MXQ67306.1"/>
    <property type="molecule type" value="Genomic_DNA"/>
</dbReference>
<dbReference type="PANTHER" id="PTHR43191:SF2">
    <property type="entry name" value="RRNA METHYLTRANSFERASE 3, MITOCHONDRIAL"/>
    <property type="match status" value="1"/>
</dbReference>
<feature type="region of interest" description="Disordered" evidence="3">
    <location>
        <begin position="1"/>
        <end position="28"/>
    </location>
</feature>
<dbReference type="GO" id="GO:0008173">
    <property type="term" value="F:RNA methyltransferase activity"/>
    <property type="evidence" value="ECO:0007669"/>
    <property type="project" value="InterPro"/>
</dbReference>
<sequence length="194" mass="20075">MTSPQAGASTGAQPGRRQLRPTDVKRLNRGWRRRTEARLGLLAESVTQPFNVGSLLRSAAVFGVEHLWLAGNATSPDHRNVAKTALGTERLVPWTHAGTAADAAAAIREAGLRLVAIELTADAVPLHDAPLDGDVCLAVGGEDHGVSPALLAAADAVAYIPQTGRVGSLNVAVAAAIALAEARRREWAAGPPPA</sequence>
<dbReference type="GO" id="GO:0032259">
    <property type="term" value="P:methylation"/>
    <property type="evidence" value="ECO:0007669"/>
    <property type="project" value="UniProtKB-KW"/>
</dbReference>
<dbReference type="OrthoDB" id="9785673at2"/>
<evidence type="ECO:0000256" key="2">
    <source>
        <dbReference type="ARBA" id="ARBA00022679"/>
    </source>
</evidence>
<dbReference type="GO" id="GO:0003723">
    <property type="term" value="F:RNA binding"/>
    <property type="evidence" value="ECO:0007669"/>
    <property type="project" value="InterPro"/>
</dbReference>
<dbReference type="GO" id="GO:0006396">
    <property type="term" value="P:RNA processing"/>
    <property type="evidence" value="ECO:0007669"/>
    <property type="project" value="InterPro"/>
</dbReference>
<gene>
    <name evidence="5" type="ORF">GQ466_25140</name>
</gene>
<evidence type="ECO:0000259" key="4">
    <source>
        <dbReference type="Pfam" id="PF00588"/>
    </source>
</evidence>
<dbReference type="Pfam" id="PF00588">
    <property type="entry name" value="SpoU_methylase"/>
    <property type="match status" value="1"/>
</dbReference>
<dbReference type="SUPFAM" id="SSF75217">
    <property type="entry name" value="alpha/beta knot"/>
    <property type="match status" value="1"/>
</dbReference>
<evidence type="ECO:0000313" key="6">
    <source>
        <dbReference type="Proteomes" id="UP000431901"/>
    </source>
</evidence>
<evidence type="ECO:0000256" key="3">
    <source>
        <dbReference type="SAM" id="MobiDB-lite"/>
    </source>
</evidence>
<keyword evidence="1 5" id="KW-0489">Methyltransferase</keyword>
<keyword evidence="6" id="KW-1185">Reference proteome</keyword>
<dbReference type="Gene3D" id="3.40.1280.10">
    <property type="match status" value="1"/>
</dbReference>
<dbReference type="InterPro" id="IPR029026">
    <property type="entry name" value="tRNA_m1G_MTases_N"/>
</dbReference>
<dbReference type="AlphaFoldDB" id="A0A6I4WHK3"/>
<dbReference type="InterPro" id="IPR051259">
    <property type="entry name" value="rRNA_Methyltransferase"/>
</dbReference>
<proteinExistence type="predicted"/>
<reference evidence="5 6" key="1">
    <citation type="submission" date="2019-12" db="EMBL/GenBank/DDBJ databases">
        <title>Nocardia macrotermitis sp. nov. and Nocardia aurantia sp. nov., isolated from the gut of the fungus growing-termite Macrotermes natalensis.</title>
        <authorList>
            <person name="Christine B."/>
            <person name="Rene B."/>
        </authorList>
    </citation>
    <scope>NUCLEOTIDE SEQUENCE [LARGE SCALE GENOMIC DNA]</scope>
    <source>
        <strain evidence="5 6">DSM 102126</strain>
    </source>
</reference>
<protein>
    <submittedName>
        <fullName evidence="5">TrmH family RNA methyltransferase</fullName>
    </submittedName>
</protein>
<keyword evidence="2 5" id="KW-0808">Transferase</keyword>
<evidence type="ECO:0000313" key="5">
    <source>
        <dbReference type="EMBL" id="MXQ67306.1"/>
    </source>
</evidence>
<dbReference type="InterPro" id="IPR029028">
    <property type="entry name" value="Alpha/beta_knot_MTases"/>
</dbReference>
<comment type="caution">
    <text evidence="5">The sequence shown here is derived from an EMBL/GenBank/DDBJ whole genome shotgun (WGS) entry which is preliminary data.</text>
</comment>
<evidence type="ECO:0000256" key="1">
    <source>
        <dbReference type="ARBA" id="ARBA00022603"/>
    </source>
</evidence>
<feature type="compositionally biased region" description="Polar residues" evidence="3">
    <location>
        <begin position="1"/>
        <end position="12"/>
    </location>
</feature>
<dbReference type="Proteomes" id="UP000431901">
    <property type="component" value="Unassembled WGS sequence"/>
</dbReference>
<name>A0A6I4WHK3_9ACTN</name>
<feature type="domain" description="tRNA/rRNA methyltransferase SpoU type" evidence="4">
    <location>
        <begin position="41"/>
        <end position="179"/>
    </location>
</feature>
<dbReference type="PANTHER" id="PTHR43191">
    <property type="entry name" value="RRNA METHYLTRANSFERASE 3"/>
    <property type="match status" value="1"/>
</dbReference>
<dbReference type="RefSeq" id="WP_161105482.1">
    <property type="nucleotide sequence ID" value="NZ_JBHLYI010000025.1"/>
</dbReference>
<accession>A0A6I4WHK3</accession>
<organism evidence="5 6">
    <name type="scientific">Actinomadura rayongensis</name>
    <dbReference type="NCBI Taxonomy" id="1429076"/>
    <lineage>
        <taxon>Bacteria</taxon>
        <taxon>Bacillati</taxon>
        <taxon>Actinomycetota</taxon>
        <taxon>Actinomycetes</taxon>
        <taxon>Streptosporangiales</taxon>
        <taxon>Thermomonosporaceae</taxon>
        <taxon>Actinomadura</taxon>
    </lineage>
</organism>